<feature type="transmembrane region" description="Helical" evidence="2">
    <location>
        <begin position="21"/>
        <end position="41"/>
    </location>
</feature>
<evidence type="ECO:0000256" key="2">
    <source>
        <dbReference type="SAM" id="Phobius"/>
    </source>
</evidence>
<feature type="region of interest" description="Disordered" evidence="1">
    <location>
        <begin position="123"/>
        <end position="167"/>
    </location>
</feature>
<keyword evidence="2" id="KW-0472">Membrane</keyword>
<gene>
    <name evidence="3" type="ORF">V2H41_05865</name>
</gene>
<proteinExistence type="predicted"/>
<reference evidence="3 4" key="1">
    <citation type="submission" date="2024-01" db="EMBL/GenBank/DDBJ databases">
        <title>Niabella digestum sp. nov., isolated from waste digestion system.</title>
        <authorList>
            <person name="Zhang L."/>
        </authorList>
    </citation>
    <scope>NUCLEOTIDE SEQUENCE [LARGE SCALE GENOMIC DNA]</scope>
    <source>
        <strain evidence="3 4">A18</strain>
    </source>
</reference>
<dbReference type="Gene3D" id="1.20.1480.30">
    <property type="entry name" value="Designed four-helix bundle protein"/>
    <property type="match status" value="1"/>
</dbReference>
<dbReference type="RefSeq" id="WP_330974206.1">
    <property type="nucleotide sequence ID" value="NZ_JAZGLY010000003.1"/>
</dbReference>
<dbReference type="SUPFAM" id="SSF58100">
    <property type="entry name" value="Bacterial hemolysins"/>
    <property type="match status" value="1"/>
</dbReference>
<protein>
    <recommendedName>
        <fullName evidence="5">DUF1003 domain-containing protein</fullName>
    </recommendedName>
</protein>
<evidence type="ECO:0000313" key="3">
    <source>
        <dbReference type="EMBL" id="MEE6186796.1"/>
    </source>
</evidence>
<dbReference type="EMBL" id="JAZGLY010000003">
    <property type="protein sequence ID" value="MEE6186796.1"/>
    <property type="molecule type" value="Genomic_DNA"/>
</dbReference>
<evidence type="ECO:0000313" key="4">
    <source>
        <dbReference type="Proteomes" id="UP001357452"/>
    </source>
</evidence>
<evidence type="ECO:0008006" key="5">
    <source>
        <dbReference type="Google" id="ProtNLM"/>
    </source>
</evidence>
<keyword evidence="2" id="KW-0812">Transmembrane</keyword>
<feature type="compositionally biased region" description="Acidic residues" evidence="1">
    <location>
        <begin position="123"/>
        <end position="144"/>
    </location>
</feature>
<name>A0ABU7RFT6_9BACT</name>
<dbReference type="Proteomes" id="UP001357452">
    <property type="component" value="Unassembled WGS sequence"/>
</dbReference>
<evidence type="ECO:0000256" key="1">
    <source>
        <dbReference type="SAM" id="MobiDB-lite"/>
    </source>
</evidence>
<keyword evidence="2" id="KW-1133">Transmembrane helix</keyword>
<organism evidence="3 4">
    <name type="scientific">Niabella digestorum</name>
    <dbReference type="NCBI Taxonomy" id="3117701"/>
    <lineage>
        <taxon>Bacteria</taxon>
        <taxon>Pseudomonadati</taxon>
        <taxon>Bacteroidota</taxon>
        <taxon>Chitinophagia</taxon>
        <taxon>Chitinophagales</taxon>
        <taxon>Chitinophagaceae</taxon>
        <taxon>Niabella</taxon>
    </lineage>
</organism>
<comment type="caution">
    <text evidence="3">The sequence shown here is derived from an EMBL/GenBank/DDBJ whole genome shotgun (WGS) entry which is preliminary data.</text>
</comment>
<keyword evidence="4" id="KW-1185">Reference proteome</keyword>
<sequence>MTIRERNKVRLERIADIATRWIGSTASLIFHTIFFIVAFLLPALHVMSFDQMLLVLTTVVSLEAIYLAIFIQMAVNKNTKDIEIIQEDVEEIQEDIEEIQEDVDEIQEDVEEIQEDLDEIQEDVEEIQEDVEELQEDSDEDEDAYGTPTKPQPYYHASQGPNAAPSNQLAHIENLLVQLQKEIAELKKQ</sequence>
<feature type="transmembrane region" description="Helical" evidence="2">
    <location>
        <begin position="53"/>
        <end position="75"/>
    </location>
</feature>
<accession>A0ABU7RFT6</accession>